<reference evidence="1" key="1">
    <citation type="submission" date="2014-09" db="EMBL/GenBank/DDBJ databases">
        <authorList>
            <person name="Magalhaes I.L.F."/>
            <person name="Oliveira U."/>
            <person name="Santos F.R."/>
            <person name="Vidigal T.H.D.A."/>
            <person name="Brescovit A.D."/>
            <person name="Santos A.J."/>
        </authorList>
    </citation>
    <scope>NUCLEOTIDE SEQUENCE</scope>
    <source>
        <tissue evidence="1">Shoot tissue taken approximately 20 cm above the soil surface</tissue>
    </source>
</reference>
<name>A0A0A9F0H8_ARUDO</name>
<reference evidence="1" key="2">
    <citation type="journal article" date="2015" name="Data Brief">
        <title>Shoot transcriptome of the giant reed, Arundo donax.</title>
        <authorList>
            <person name="Barrero R.A."/>
            <person name="Guerrero F.D."/>
            <person name="Moolhuijzen P."/>
            <person name="Goolsby J.A."/>
            <person name="Tidwell J."/>
            <person name="Bellgard S.E."/>
            <person name="Bellgard M.I."/>
        </authorList>
    </citation>
    <scope>NUCLEOTIDE SEQUENCE</scope>
    <source>
        <tissue evidence="1">Shoot tissue taken approximately 20 cm above the soil surface</tissue>
    </source>
</reference>
<dbReference type="AlphaFoldDB" id="A0A0A9F0H8"/>
<sequence length="68" mass="7828">MLGARTRYEYHMLCNFCVAHCYSPFSNFGLMTLFLLCAGADFLQCMISYCLAPLVFSVKSRGYLPMYF</sequence>
<protein>
    <submittedName>
        <fullName evidence="1">Uncharacterized protein</fullName>
    </submittedName>
</protein>
<organism evidence="1">
    <name type="scientific">Arundo donax</name>
    <name type="common">Giant reed</name>
    <name type="synonym">Donax arundinaceus</name>
    <dbReference type="NCBI Taxonomy" id="35708"/>
    <lineage>
        <taxon>Eukaryota</taxon>
        <taxon>Viridiplantae</taxon>
        <taxon>Streptophyta</taxon>
        <taxon>Embryophyta</taxon>
        <taxon>Tracheophyta</taxon>
        <taxon>Spermatophyta</taxon>
        <taxon>Magnoliopsida</taxon>
        <taxon>Liliopsida</taxon>
        <taxon>Poales</taxon>
        <taxon>Poaceae</taxon>
        <taxon>PACMAD clade</taxon>
        <taxon>Arundinoideae</taxon>
        <taxon>Arundineae</taxon>
        <taxon>Arundo</taxon>
    </lineage>
</organism>
<dbReference type="EMBL" id="GBRH01196088">
    <property type="protein sequence ID" value="JAE01808.1"/>
    <property type="molecule type" value="Transcribed_RNA"/>
</dbReference>
<proteinExistence type="predicted"/>
<evidence type="ECO:0000313" key="1">
    <source>
        <dbReference type="EMBL" id="JAE01808.1"/>
    </source>
</evidence>
<accession>A0A0A9F0H8</accession>